<evidence type="ECO:0000259" key="1">
    <source>
        <dbReference type="Pfam" id="PF13577"/>
    </source>
</evidence>
<evidence type="ECO:0000313" key="3">
    <source>
        <dbReference type="Proteomes" id="UP000484076"/>
    </source>
</evidence>
<dbReference type="Gene3D" id="3.10.450.50">
    <property type="match status" value="1"/>
</dbReference>
<feature type="domain" description="SnoaL-like" evidence="1">
    <location>
        <begin position="12"/>
        <end position="134"/>
    </location>
</feature>
<dbReference type="RefSeq" id="WP_152828567.1">
    <property type="nucleotide sequence ID" value="NZ_WHUT02000015.1"/>
</dbReference>
<dbReference type="InterPro" id="IPR032710">
    <property type="entry name" value="NTF2-like_dom_sf"/>
</dbReference>
<reference evidence="2" key="1">
    <citation type="submission" date="2020-05" db="EMBL/GenBank/DDBJ databases">
        <title>Fertoebacter nigrum gen. nov., sp. nov., a new member of the family Rhodobacteraceae.</title>
        <authorList>
            <person name="Szuroczki S."/>
            <person name="Abbaszade G."/>
            <person name="Buni D."/>
            <person name="Schumann P."/>
            <person name="Toth E."/>
        </authorList>
    </citation>
    <scope>NUCLEOTIDE SEQUENCE</scope>
    <source>
        <strain evidence="2">RG-N-1a</strain>
    </source>
</reference>
<gene>
    <name evidence="2" type="ORF">GEU84_018915</name>
</gene>
<dbReference type="EMBL" id="WHUT02000015">
    <property type="protein sequence ID" value="NUB46469.1"/>
    <property type="molecule type" value="Genomic_DNA"/>
</dbReference>
<dbReference type="AlphaFoldDB" id="A0A8X8H4Y3"/>
<name>A0A8X8H4Y3_9RHOB</name>
<comment type="caution">
    <text evidence="2">The sequence shown here is derived from an EMBL/GenBank/DDBJ whole genome shotgun (WGS) entry which is preliminary data.</text>
</comment>
<dbReference type="SUPFAM" id="SSF54427">
    <property type="entry name" value="NTF2-like"/>
    <property type="match status" value="1"/>
</dbReference>
<accession>A0A8X8H4Y3</accession>
<dbReference type="Pfam" id="PF13577">
    <property type="entry name" value="SnoaL_4"/>
    <property type="match status" value="1"/>
</dbReference>
<protein>
    <submittedName>
        <fullName evidence="2">Nuclear transport factor 2 family protein</fullName>
    </submittedName>
</protein>
<keyword evidence="3" id="KW-1185">Reference proteome</keyword>
<dbReference type="InterPro" id="IPR037401">
    <property type="entry name" value="SnoaL-like"/>
</dbReference>
<proteinExistence type="predicted"/>
<evidence type="ECO:0000313" key="2">
    <source>
        <dbReference type="EMBL" id="NUB46469.1"/>
    </source>
</evidence>
<organism evidence="2 3">
    <name type="scientific">Fertoeibacter niger</name>
    <dbReference type="NCBI Taxonomy" id="2656921"/>
    <lineage>
        <taxon>Bacteria</taxon>
        <taxon>Pseudomonadati</taxon>
        <taxon>Pseudomonadota</taxon>
        <taxon>Alphaproteobacteria</taxon>
        <taxon>Rhodobacterales</taxon>
        <taxon>Paracoccaceae</taxon>
        <taxon>Fertoeibacter</taxon>
    </lineage>
</organism>
<dbReference type="Proteomes" id="UP000484076">
    <property type="component" value="Unassembled WGS sequence"/>
</dbReference>
<sequence>MNSIAMELTELERLSDLLKIKRAVESWVIYRDRGDWEGLRALWHKDGIMVATWFDGPAHEFIEASKQGWERGSIVHHFLGAFEARIVDNRAIAQTKVILSARAPVHGVLSDITCTGRFYDRFEKVGSEWLLLRRQVIYEKDRLDPVQHGERVDIKPELLDRFPQGYRHLAYMQSNSGQPVLSDLPGLRGAAVEKLYRESDEWLQEG</sequence>